<feature type="transmembrane region" description="Helical" evidence="1">
    <location>
        <begin position="12"/>
        <end position="37"/>
    </location>
</feature>
<dbReference type="EMBL" id="LQPZ01000017">
    <property type="protein sequence ID" value="ORX05706.1"/>
    <property type="molecule type" value="Genomic_DNA"/>
</dbReference>
<comment type="caution">
    <text evidence="2">The sequence shown here is derived from an EMBL/GenBank/DDBJ whole genome shotgun (WGS) entry which is preliminary data.</text>
</comment>
<evidence type="ECO:0000256" key="1">
    <source>
        <dbReference type="SAM" id="Phobius"/>
    </source>
</evidence>
<name>A0A1X2EL17_9MYCO</name>
<dbReference type="Proteomes" id="UP000193090">
    <property type="component" value="Unassembled WGS sequence"/>
</dbReference>
<feature type="transmembrane region" description="Helical" evidence="1">
    <location>
        <begin position="87"/>
        <end position="106"/>
    </location>
</feature>
<dbReference type="AlphaFoldDB" id="A0A1X2EL17"/>
<feature type="transmembrane region" description="Helical" evidence="1">
    <location>
        <begin position="118"/>
        <end position="137"/>
    </location>
</feature>
<keyword evidence="1" id="KW-0812">Transmembrane</keyword>
<proteinExistence type="predicted"/>
<keyword evidence="1" id="KW-1133">Transmembrane helix</keyword>
<keyword evidence="1" id="KW-0472">Membrane</keyword>
<reference evidence="2 3" key="1">
    <citation type="submission" date="2016-01" db="EMBL/GenBank/DDBJ databases">
        <title>The new phylogeny of the genus Mycobacterium.</title>
        <authorList>
            <person name="Tarcisio F."/>
            <person name="Conor M."/>
            <person name="Antonella G."/>
            <person name="Elisabetta G."/>
            <person name="Giulia F.S."/>
            <person name="Sara T."/>
            <person name="Anna F."/>
            <person name="Clotilde B."/>
            <person name="Roberto B."/>
            <person name="Veronica D.S."/>
            <person name="Fabio R."/>
            <person name="Monica P."/>
            <person name="Olivier J."/>
            <person name="Enrico T."/>
            <person name="Nicola S."/>
        </authorList>
    </citation>
    <scope>NUCLEOTIDE SEQUENCE [LARGE SCALE GENOMIC DNA]</scope>
    <source>
        <strain evidence="2 3">DSM 44153</strain>
    </source>
</reference>
<protein>
    <submittedName>
        <fullName evidence="2">Uncharacterized protein</fullName>
    </submittedName>
</protein>
<sequence>MDPDPPSASSRTALLAGWLSILTGAFLLFSSLLLLAFQLLWILLPVSMNESAGPLPIGALVLLAASALACCLLVGGILLLRRHATGLWIIVGANVVAIAASVFAVLADPMRSRDVALLVVPATITVLALMPSTRSWLHPSLSRR</sequence>
<gene>
    <name evidence="2" type="ORF">AWC30_07655</name>
</gene>
<feature type="transmembrane region" description="Helical" evidence="1">
    <location>
        <begin position="57"/>
        <end position="80"/>
    </location>
</feature>
<dbReference type="RefSeq" id="WP_085109551.1">
    <property type="nucleotide sequence ID" value="NZ_JACKSN010000193.1"/>
</dbReference>
<keyword evidence="3" id="KW-1185">Reference proteome</keyword>
<organism evidence="2 3">
    <name type="scientific">Mycolicibacillus trivialis</name>
    <dbReference type="NCBI Taxonomy" id="1798"/>
    <lineage>
        <taxon>Bacteria</taxon>
        <taxon>Bacillati</taxon>
        <taxon>Actinomycetota</taxon>
        <taxon>Actinomycetes</taxon>
        <taxon>Mycobacteriales</taxon>
        <taxon>Mycobacteriaceae</taxon>
        <taxon>Mycolicibacillus</taxon>
    </lineage>
</organism>
<evidence type="ECO:0000313" key="2">
    <source>
        <dbReference type="EMBL" id="ORX05706.1"/>
    </source>
</evidence>
<accession>A0A1X2EL17</accession>
<dbReference type="OrthoDB" id="9846464at2"/>
<evidence type="ECO:0000313" key="3">
    <source>
        <dbReference type="Proteomes" id="UP000193090"/>
    </source>
</evidence>